<protein>
    <submittedName>
        <fullName evidence="2">GNAT family N-acetyltransferase</fullName>
    </submittedName>
</protein>
<comment type="caution">
    <text evidence="2">The sequence shown here is derived from an EMBL/GenBank/DDBJ whole genome shotgun (WGS) entry which is preliminary data.</text>
</comment>
<evidence type="ECO:0000313" key="3">
    <source>
        <dbReference type="Proteomes" id="UP000519023"/>
    </source>
</evidence>
<gene>
    <name evidence="2" type="ORF">HHL08_15150</name>
</gene>
<dbReference type="Proteomes" id="UP000519023">
    <property type="component" value="Unassembled WGS sequence"/>
</dbReference>
<dbReference type="Pfam" id="PF00583">
    <property type="entry name" value="Acetyltransf_1"/>
    <property type="match status" value="1"/>
</dbReference>
<dbReference type="AlphaFoldDB" id="A0A7X9ZSX2"/>
<organism evidence="2 3">
    <name type="scientific">Sphingobium psychrophilum</name>
    <dbReference type="NCBI Taxonomy" id="2728834"/>
    <lineage>
        <taxon>Bacteria</taxon>
        <taxon>Pseudomonadati</taxon>
        <taxon>Pseudomonadota</taxon>
        <taxon>Alphaproteobacteria</taxon>
        <taxon>Sphingomonadales</taxon>
        <taxon>Sphingomonadaceae</taxon>
        <taxon>Sphingobium</taxon>
    </lineage>
</organism>
<accession>A0A7X9ZSX2</accession>
<name>A0A7X9ZSX2_9SPHN</name>
<dbReference type="InterPro" id="IPR016181">
    <property type="entry name" value="Acyl_CoA_acyltransferase"/>
</dbReference>
<dbReference type="PROSITE" id="PS51186">
    <property type="entry name" value="GNAT"/>
    <property type="match status" value="1"/>
</dbReference>
<dbReference type="CDD" id="cd04301">
    <property type="entry name" value="NAT_SF"/>
    <property type="match status" value="1"/>
</dbReference>
<dbReference type="Gene3D" id="3.40.630.30">
    <property type="match status" value="1"/>
</dbReference>
<dbReference type="GO" id="GO:0016747">
    <property type="term" value="F:acyltransferase activity, transferring groups other than amino-acyl groups"/>
    <property type="evidence" value="ECO:0007669"/>
    <property type="project" value="InterPro"/>
</dbReference>
<sequence>MTQSENVSPITTRSGAHFHVRRAHVGDGPTIKAFFAHVTPVDLRFRFLSGIREVSQAQITMLECPLPNSDSFLVFTQDQSRMVATAMLAYGADLEQGEVAIAIRADYKGQGIGWALLAHIARYAETIGLRTLEAIESRDNHAAIEVECDQGFIATEYPGDSTLMLVSRTLGRR</sequence>
<dbReference type="RefSeq" id="WP_169574000.1">
    <property type="nucleotide sequence ID" value="NZ_JABBFV010000011.1"/>
</dbReference>
<proteinExistence type="predicted"/>
<dbReference type="EMBL" id="JABBFV010000011">
    <property type="protein sequence ID" value="NML11468.1"/>
    <property type="molecule type" value="Genomic_DNA"/>
</dbReference>
<evidence type="ECO:0000313" key="2">
    <source>
        <dbReference type="EMBL" id="NML11468.1"/>
    </source>
</evidence>
<keyword evidence="2" id="KW-0808">Transferase</keyword>
<dbReference type="InterPro" id="IPR000182">
    <property type="entry name" value="GNAT_dom"/>
</dbReference>
<dbReference type="SUPFAM" id="SSF55729">
    <property type="entry name" value="Acyl-CoA N-acyltransferases (Nat)"/>
    <property type="match status" value="1"/>
</dbReference>
<reference evidence="2 3" key="1">
    <citation type="submission" date="2020-04" db="EMBL/GenBank/DDBJ databases">
        <title>Sphingobium sp. AR-3-1 isolated from Arctic soil.</title>
        <authorList>
            <person name="Dahal R.H."/>
            <person name="Chaudhary D.K."/>
        </authorList>
    </citation>
    <scope>NUCLEOTIDE SEQUENCE [LARGE SCALE GENOMIC DNA]</scope>
    <source>
        <strain evidence="2 3">AR-3-1</strain>
    </source>
</reference>
<feature type="domain" description="N-acetyltransferase" evidence="1">
    <location>
        <begin position="33"/>
        <end position="169"/>
    </location>
</feature>
<evidence type="ECO:0000259" key="1">
    <source>
        <dbReference type="PROSITE" id="PS51186"/>
    </source>
</evidence>
<keyword evidence="3" id="KW-1185">Reference proteome</keyword>